<gene>
    <name evidence="5" type="ORF">L1049_027910</name>
</gene>
<evidence type="ECO:0000313" key="6">
    <source>
        <dbReference type="Proteomes" id="UP001415857"/>
    </source>
</evidence>
<reference evidence="5 6" key="1">
    <citation type="journal article" date="2024" name="Plant J.">
        <title>Genome sequences and population genomics reveal climatic adaptation and genomic divergence between two closely related sweetgum species.</title>
        <authorList>
            <person name="Xu W.Q."/>
            <person name="Ren C.Q."/>
            <person name="Zhang X.Y."/>
            <person name="Comes H.P."/>
            <person name="Liu X.H."/>
            <person name="Li Y.G."/>
            <person name="Kettle C.J."/>
            <person name="Jalonen R."/>
            <person name="Gaisberger H."/>
            <person name="Ma Y.Z."/>
            <person name="Qiu Y.X."/>
        </authorList>
    </citation>
    <scope>NUCLEOTIDE SEQUENCE [LARGE SCALE GENOMIC DNA]</scope>
    <source>
        <strain evidence="5">Hangzhou</strain>
    </source>
</reference>
<protein>
    <recommendedName>
        <fullName evidence="4">K+ potassium transporter integral membrane domain-containing protein</fullName>
    </recommendedName>
</protein>
<accession>A0AAP0RK03</accession>
<dbReference type="InterPro" id="IPR053951">
    <property type="entry name" value="K_trans_N"/>
</dbReference>
<dbReference type="AlphaFoldDB" id="A0AAP0RK03"/>
<evidence type="ECO:0000313" key="5">
    <source>
        <dbReference type="EMBL" id="KAK9278345.1"/>
    </source>
</evidence>
<comment type="similarity">
    <text evidence="2">Belongs to the HAK/KUP transporter (TC 2.A.72.3) family.</text>
</comment>
<feature type="transmembrane region" description="Helical" evidence="3">
    <location>
        <begin position="146"/>
        <end position="172"/>
    </location>
</feature>
<dbReference type="Pfam" id="PF02705">
    <property type="entry name" value="K_trans"/>
    <property type="match status" value="1"/>
</dbReference>
<evidence type="ECO:0000256" key="2">
    <source>
        <dbReference type="ARBA" id="ARBA00008440"/>
    </source>
</evidence>
<keyword evidence="3" id="KW-0472">Membrane</keyword>
<dbReference type="GO" id="GO:0005886">
    <property type="term" value="C:plasma membrane"/>
    <property type="evidence" value="ECO:0007669"/>
    <property type="project" value="UniProtKB-SubCell"/>
</dbReference>
<dbReference type="Proteomes" id="UP001415857">
    <property type="component" value="Unassembled WGS sequence"/>
</dbReference>
<dbReference type="PANTHER" id="PTHR30540">
    <property type="entry name" value="OSMOTIC STRESS POTASSIUM TRANSPORTER"/>
    <property type="match status" value="1"/>
</dbReference>
<name>A0AAP0RK03_LIQFO</name>
<dbReference type="PANTHER" id="PTHR30540:SF97">
    <property type="entry name" value="POTASSIUM TRANSPORTER"/>
    <property type="match status" value="1"/>
</dbReference>
<dbReference type="InterPro" id="IPR003855">
    <property type="entry name" value="K+_transporter"/>
</dbReference>
<evidence type="ECO:0000256" key="3">
    <source>
        <dbReference type="SAM" id="Phobius"/>
    </source>
</evidence>
<keyword evidence="3" id="KW-0812">Transmembrane</keyword>
<sequence length="217" mass="24207">MDAQPSPSLSAHSKKETWKHTLPFSFQSLGVVYGRLSTAPLYVFGAVPAANIKSKDGVYELFSFVFWTMTLIPLVKYAFIVMRADDNGEGGTFALYSLLCRHAKVGLLPNDKYANEMMNYEVETPTKIKVESRARRAIERHKSSHYLMLFLALFGACMMICDGVLTPAISVWSASSGIERSLSDLSEELSSSHTTGHSILKFLKRRKVGKQKETSIK</sequence>
<dbReference type="EMBL" id="JBBPBK010000009">
    <property type="protein sequence ID" value="KAK9278345.1"/>
    <property type="molecule type" value="Genomic_DNA"/>
</dbReference>
<feature type="domain" description="K+ potassium transporter integral membrane" evidence="4">
    <location>
        <begin position="25"/>
        <end position="187"/>
    </location>
</feature>
<feature type="transmembrane region" description="Helical" evidence="3">
    <location>
        <begin position="61"/>
        <end position="79"/>
    </location>
</feature>
<dbReference type="GO" id="GO:0015079">
    <property type="term" value="F:potassium ion transmembrane transporter activity"/>
    <property type="evidence" value="ECO:0007669"/>
    <property type="project" value="InterPro"/>
</dbReference>
<proteinExistence type="inferred from homology"/>
<comment type="caution">
    <text evidence="5">The sequence shown here is derived from an EMBL/GenBank/DDBJ whole genome shotgun (WGS) entry which is preliminary data.</text>
</comment>
<evidence type="ECO:0000256" key="1">
    <source>
        <dbReference type="ARBA" id="ARBA00004651"/>
    </source>
</evidence>
<keyword evidence="6" id="KW-1185">Reference proteome</keyword>
<comment type="subcellular location">
    <subcellularLocation>
        <location evidence="1">Cell membrane</location>
        <topology evidence="1">Multi-pass membrane protein</topology>
    </subcellularLocation>
</comment>
<keyword evidence="3" id="KW-1133">Transmembrane helix</keyword>
<organism evidence="5 6">
    <name type="scientific">Liquidambar formosana</name>
    <name type="common">Formosan gum</name>
    <dbReference type="NCBI Taxonomy" id="63359"/>
    <lineage>
        <taxon>Eukaryota</taxon>
        <taxon>Viridiplantae</taxon>
        <taxon>Streptophyta</taxon>
        <taxon>Embryophyta</taxon>
        <taxon>Tracheophyta</taxon>
        <taxon>Spermatophyta</taxon>
        <taxon>Magnoliopsida</taxon>
        <taxon>eudicotyledons</taxon>
        <taxon>Gunneridae</taxon>
        <taxon>Pentapetalae</taxon>
        <taxon>Saxifragales</taxon>
        <taxon>Altingiaceae</taxon>
        <taxon>Liquidambar</taxon>
    </lineage>
</organism>
<evidence type="ECO:0000259" key="4">
    <source>
        <dbReference type="Pfam" id="PF02705"/>
    </source>
</evidence>